<gene>
    <name evidence="2" type="ORF">EVAR_91296_1</name>
</gene>
<feature type="compositionally biased region" description="Basic and acidic residues" evidence="1">
    <location>
        <begin position="37"/>
        <end position="56"/>
    </location>
</feature>
<dbReference type="EMBL" id="BGZK01004888">
    <property type="protein sequence ID" value="GBP11435.1"/>
    <property type="molecule type" value="Genomic_DNA"/>
</dbReference>
<evidence type="ECO:0000256" key="1">
    <source>
        <dbReference type="SAM" id="MobiDB-lite"/>
    </source>
</evidence>
<evidence type="ECO:0000313" key="2">
    <source>
        <dbReference type="EMBL" id="GBP11435.1"/>
    </source>
</evidence>
<proteinExistence type="predicted"/>
<dbReference type="Proteomes" id="UP000299102">
    <property type="component" value="Unassembled WGS sequence"/>
</dbReference>
<sequence length="85" mass="9676">MLGVVWATHIPAIPPRTTVHSIHRSPTPEGNSQSQRPDIKEMKPIPEQENNTDGRKCKGKIKIYQELSKLPENKKLNKESMVPEH</sequence>
<organism evidence="2 3">
    <name type="scientific">Eumeta variegata</name>
    <name type="common">Bagworm moth</name>
    <name type="synonym">Eumeta japonica</name>
    <dbReference type="NCBI Taxonomy" id="151549"/>
    <lineage>
        <taxon>Eukaryota</taxon>
        <taxon>Metazoa</taxon>
        <taxon>Ecdysozoa</taxon>
        <taxon>Arthropoda</taxon>
        <taxon>Hexapoda</taxon>
        <taxon>Insecta</taxon>
        <taxon>Pterygota</taxon>
        <taxon>Neoptera</taxon>
        <taxon>Endopterygota</taxon>
        <taxon>Lepidoptera</taxon>
        <taxon>Glossata</taxon>
        <taxon>Ditrysia</taxon>
        <taxon>Tineoidea</taxon>
        <taxon>Psychidae</taxon>
        <taxon>Oiketicinae</taxon>
        <taxon>Eumeta</taxon>
    </lineage>
</organism>
<keyword evidence="3" id="KW-1185">Reference proteome</keyword>
<evidence type="ECO:0000313" key="3">
    <source>
        <dbReference type="Proteomes" id="UP000299102"/>
    </source>
</evidence>
<protein>
    <submittedName>
        <fullName evidence="2">Uncharacterized protein</fullName>
    </submittedName>
</protein>
<reference evidence="2 3" key="1">
    <citation type="journal article" date="2019" name="Commun. Biol.">
        <title>The bagworm genome reveals a unique fibroin gene that provides high tensile strength.</title>
        <authorList>
            <person name="Kono N."/>
            <person name="Nakamura H."/>
            <person name="Ohtoshi R."/>
            <person name="Tomita M."/>
            <person name="Numata K."/>
            <person name="Arakawa K."/>
        </authorList>
    </citation>
    <scope>NUCLEOTIDE SEQUENCE [LARGE SCALE GENOMIC DNA]</scope>
</reference>
<accession>A0A4C1TBD0</accession>
<feature type="region of interest" description="Disordered" evidence="1">
    <location>
        <begin position="15"/>
        <end position="59"/>
    </location>
</feature>
<dbReference type="AlphaFoldDB" id="A0A4C1TBD0"/>
<comment type="caution">
    <text evidence="2">The sequence shown here is derived from an EMBL/GenBank/DDBJ whole genome shotgun (WGS) entry which is preliminary data.</text>
</comment>
<name>A0A4C1TBD0_EUMVA</name>